<dbReference type="AlphaFoldDB" id="A0AAW1YI37"/>
<reference evidence="1 2" key="1">
    <citation type="journal article" date="2023" name="G3 (Bethesda)">
        <title>A chromosome-length genome assembly and annotation of blackberry (Rubus argutus, cv. 'Hillquist').</title>
        <authorList>
            <person name="Bruna T."/>
            <person name="Aryal R."/>
            <person name="Dudchenko O."/>
            <person name="Sargent D.J."/>
            <person name="Mead D."/>
            <person name="Buti M."/>
            <person name="Cavallini A."/>
            <person name="Hytonen T."/>
            <person name="Andres J."/>
            <person name="Pham M."/>
            <person name="Weisz D."/>
            <person name="Mascagni F."/>
            <person name="Usai G."/>
            <person name="Natali L."/>
            <person name="Bassil N."/>
            <person name="Fernandez G.E."/>
            <person name="Lomsadze A."/>
            <person name="Armour M."/>
            <person name="Olukolu B."/>
            <person name="Poorten T."/>
            <person name="Britton C."/>
            <person name="Davik J."/>
            <person name="Ashrafi H."/>
            <person name="Aiden E.L."/>
            <person name="Borodovsky M."/>
            <person name="Worthington M."/>
        </authorList>
    </citation>
    <scope>NUCLEOTIDE SEQUENCE [LARGE SCALE GENOMIC DNA]</scope>
    <source>
        <strain evidence="1">PI 553951</strain>
    </source>
</reference>
<dbReference type="Proteomes" id="UP001457282">
    <property type="component" value="Unassembled WGS sequence"/>
</dbReference>
<sequence>MTTLRVSGMMFQCGFEGSLSMQDTEIERRPYHKNCNCAMHKSKGGACSNACPQQRNVSFPKKQSWKDGSLCMPASSSRVSSHLSNTSTSTGNREIVNGVQSLSHRLCTEVSEAC</sequence>
<gene>
    <name evidence="1" type="ORF">M0R45_003039</name>
</gene>
<evidence type="ECO:0000313" key="2">
    <source>
        <dbReference type="Proteomes" id="UP001457282"/>
    </source>
</evidence>
<keyword evidence="2" id="KW-1185">Reference proteome</keyword>
<dbReference type="PANTHER" id="PTHR35121:SF4">
    <property type="entry name" value="SWIM-TYPE DOMAIN-CONTAINING PROTEIN"/>
    <property type="match status" value="1"/>
</dbReference>
<dbReference type="EMBL" id="JBEDUW010000001">
    <property type="protein sequence ID" value="KAK9947413.1"/>
    <property type="molecule type" value="Genomic_DNA"/>
</dbReference>
<organism evidence="1 2">
    <name type="scientific">Rubus argutus</name>
    <name type="common">Southern blackberry</name>
    <dbReference type="NCBI Taxonomy" id="59490"/>
    <lineage>
        <taxon>Eukaryota</taxon>
        <taxon>Viridiplantae</taxon>
        <taxon>Streptophyta</taxon>
        <taxon>Embryophyta</taxon>
        <taxon>Tracheophyta</taxon>
        <taxon>Spermatophyta</taxon>
        <taxon>Magnoliopsida</taxon>
        <taxon>eudicotyledons</taxon>
        <taxon>Gunneridae</taxon>
        <taxon>Pentapetalae</taxon>
        <taxon>rosids</taxon>
        <taxon>fabids</taxon>
        <taxon>Rosales</taxon>
        <taxon>Rosaceae</taxon>
        <taxon>Rosoideae</taxon>
        <taxon>Rosoideae incertae sedis</taxon>
        <taxon>Rubus</taxon>
    </lineage>
</organism>
<accession>A0AAW1YI37</accession>
<comment type="caution">
    <text evidence="1">The sequence shown here is derived from an EMBL/GenBank/DDBJ whole genome shotgun (WGS) entry which is preliminary data.</text>
</comment>
<evidence type="ECO:0000313" key="1">
    <source>
        <dbReference type="EMBL" id="KAK9947413.1"/>
    </source>
</evidence>
<name>A0AAW1YI37_RUBAR</name>
<protein>
    <submittedName>
        <fullName evidence="1">Uncharacterized protein</fullName>
    </submittedName>
</protein>
<proteinExistence type="predicted"/>
<dbReference type="PANTHER" id="PTHR35121">
    <property type="entry name" value="HOMEODOMAIN PROTEIN 8, PUTATIVE-RELATED"/>
    <property type="match status" value="1"/>
</dbReference>